<organism evidence="1 2">
    <name type="scientific">Carya illinoinensis</name>
    <name type="common">Pecan</name>
    <dbReference type="NCBI Taxonomy" id="32201"/>
    <lineage>
        <taxon>Eukaryota</taxon>
        <taxon>Viridiplantae</taxon>
        <taxon>Streptophyta</taxon>
        <taxon>Embryophyta</taxon>
        <taxon>Tracheophyta</taxon>
        <taxon>Spermatophyta</taxon>
        <taxon>Magnoliopsida</taxon>
        <taxon>eudicotyledons</taxon>
        <taxon>Gunneridae</taxon>
        <taxon>Pentapetalae</taxon>
        <taxon>rosids</taxon>
        <taxon>fabids</taxon>
        <taxon>Fagales</taxon>
        <taxon>Juglandaceae</taxon>
        <taxon>Carya</taxon>
    </lineage>
</organism>
<dbReference type="PANTHER" id="PTHR34222">
    <property type="entry name" value="GAG_PRE-INTEGRS DOMAIN-CONTAINING PROTEIN"/>
    <property type="match status" value="1"/>
</dbReference>
<dbReference type="AlphaFoldDB" id="A0A8T1QCE9"/>
<protein>
    <recommendedName>
        <fullName evidence="3">Retrotransposon gag domain-containing protein</fullName>
    </recommendedName>
</protein>
<gene>
    <name evidence="1" type="ORF">CIPAW_06G157600</name>
</gene>
<comment type="caution">
    <text evidence="1">The sequence shown here is derived from an EMBL/GenBank/DDBJ whole genome shotgun (WGS) entry which is preliminary data.</text>
</comment>
<accession>A0A8T1QCE9</accession>
<reference evidence="1" key="1">
    <citation type="submission" date="2020-12" db="EMBL/GenBank/DDBJ databases">
        <title>WGS assembly of Carya illinoinensis cv. Pawnee.</title>
        <authorList>
            <person name="Platts A."/>
            <person name="Shu S."/>
            <person name="Wright S."/>
            <person name="Barry K."/>
            <person name="Edger P."/>
            <person name="Pires J.C."/>
            <person name="Schmutz J."/>
        </authorList>
    </citation>
    <scope>NUCLEOTIDE SEQUENCE</scope>
    <source>
        <tissue evidence="1">Leaf</tissue>
    </source>
</reference>
<keyword evidence="2" id="KW-1185">Reference proteome</keyword>
<sequence>MYSDLENYSQIYELQQRIDKNQQGDDSVTKYFNVLKGLCQDSDPFNEYEWKSQDDCNHNQKLVENARIFTFLAGLNDEFNDVRRRILGRQPLPRIGEVFSEVRREHCHAKMEGN</sequence>
<evidence type="ECO:0008006" key="3">
    <source>
        <dbReference type="Google" id="ProtNLM"/>
    </source>
</evidence>
<evidence type="ECO:0000313" key="1">
    <source>
        <dbReference type="EMBL" id="KAG6652065.1"/>
    </source>
</evidence>
<name>A0A8T1QCE9_CARIL</name>
<dbReference type="PANTHER" id="PTHR34222:SF40">
    <property type="match status" value="1"/>
</dbReference>
<evidence type="ECO:0000313" key="2">
    <source>
        <dbReference type="Proteomes" id="UP000811609"/>
    </source>
</evidence>
<dbReference type="Proteomes" id="UP000811609">
    <property type="component" value="Chromosome 6"/>
</dbReference>
<proteinExistence type="predicted"/>
<dbReference type="EMBL" id="CM031814">
    <property type="protein sequence ID" value="KAG6652065.1"/>
    <property type="molecule type" value="Genomic_DNA"/>
</dbReference>